<dbReference type="Proteomes" id="UP001156141">
    <property type="component" value="Unassembled WGS sequence"/>
</dbReference>
<feature type="transmembrane region" description="Helical" evidence="7">
    <location>
        <begin position="42"/>
        <end position="63"/>
    </location>
</feature>
<evidence type="ECO:0000259" key="8">
    <source>
        <dbReference type="PROSITE" id="PS50893"/>
    </source>
</evidence>
<dbReference type="PROSITE" id="PS00211">
    <property type="entry name" value="ABC_TRANSPORTER_1"/>
    <property type="match status" value="1"/>
</dbReference>
<dbReference type="Gene3D" id="1.20.1560.10">
    <property type="entry name" value="ABC transporter type 1, transmembrane domain"/>
    <property type="match status" value="1"/>
</dbReference>
<dbReference type="Pfam" id="PF00664">
    <property type="entry name" value="ABC_membrane"/>
    <property type="match status" value="1"/>
</dbReference>
<keyword evidence="4 10" id="KW-0067">ATP-binding</keyword>
<comment type="caution">
    <text evidence="10">The sequence shown here is derived from an EMBL/GenBank/DDBJ whole genome shotgun (WGS) entry which is preliminary data.</text>
</comment>
<name>A0ABS9RG16_9FLAO</name>
<reference evidence="10" key="1">
    <citation type="submission" date="2022-02" db="EMBL/GenBank/DDBJ databases">
        <title>Aestuariibaculum sp., a marine bacterium isolated from sediment in Guangxi.</title>
        <authorList>
            <person name="Ying J."/>
        </authorList>
    </citation>
    <scope>NUCLEOTIDE SEQUENCE</scope>
    <source>
        <strain evidence="10">L182</strain>
    </source>
</reference>
<dbReference type="InterPro" id="IPR036640">
    <property type="entry name" value="ABC1_TM_sf"/>
</dbReference>
<evidence type="ECO:0000313" key="11">
    <source>
        <dbReference type="Proteomes" id="UP001156141"/>
    </source>
</evidence>
<keyword evidence="3" id="KW-0547">Nucleotide-binding</keyword>
<feature type="domain" description="ABC transmembrane type-1" evidence="9">
    <location>
        <begin position="44"/>
        <end position="332"/>
    </location>
</feature>
<dbReference type="InterPro" id="IPR017871">
    <property type="entry name" value="ABC_transporter-like_CS"/>
</dbReference>
<keyword evidence="11" id="KW-1185">Reference proteome</keyword>
<dbReference type="RefSeq" id="WP_240572218.1">
    <property type="nucleotide sequence ID" value="NZ_CP136709.1"/>
</dbReference>
<dbReference type="SUPFAM" id="SSF52540">
    <property type="entry name" value="P-loop containing nucleoside triphosphate hydrolases"/>
    <property type="match status" value="1"/>
</dbReference>
<feature type="transmembrane region" description="Helical" evidence="7">
    <location>
        <begin position="83"/>
        <end position="102"/>
    </location>
</feature>
<dbReference type="PANTHER" id="PTHR43394:SF1">
    <property type="entry name" value="ATP-BINDING CASSETTE SUB-FAMILY B MEMBER 10, MITOCHONDRIAL"/>
    <property type="match status" value="1"/>
</dbReference>
<evidence type="ECO:0000256" key="2">
    <source>
        <dbReference type="ARBA" id="ARBA00022692"/>
    </source>
</evidence>
<dbReference type="EMBL" id="JAKVQD010000001">
    <property type="protein sequence ID" value="MCH4551898.1"/>
    <property type="molecule type" value="Genomic_DNA"/>
</dbReference>
<dbReference type="InterPro" id="IPR003593">
    <property type="entry name" value="AAA+_ATPase"/>
</dbReference>
<evidence type="ECO:0000259" key="9">
    <source>
        <dbReference type="PROSITE" id="PS50929"/>
    </source>
</evidence>
<organism evidence="10 11">
    <name type="scientific">Aestuariibaculum lutulentum</name>
    <dbReference type="NCBI Taxonomy" id="2920935"/>
    <lineage>
        <taxon>Bacteria</taxon>
        <taxon>Pseudomonadati</taxon>
        <taxon>Bacteroidota</taxon>
        <taxon>Flavobacteriia</taxon>
        <taxon>Flavobacteriales</taxon>
        <taxon>Flavobacteriaceae</taxon>
    </lineage>
</organism>
<dbReference type="SUPFAM" id="SSF90123">
    <property type="entry name" value="ABC transporter transmembrane region"/>
    <property type="match status" value="1"/>
</dbReference>
<gene>
    <name evidence="10" type="ORF">MKW35_04645</name>
</gene>
<dbReference type="GO" id="GO:0005524">
    <property type="term" value="F:ATP binding"/>
    <property type="evidence" value="ECO:0007669"/>
    <property type="project" value="UniProtKB-KW"/>
</dbReference>
<evidence type="ECO:0000256" key="4">
    <source>
        <dbReference type="ARBA" id="ARBA00022840"/>
    </source>
</evidence>
<evidence type="ECO:0000256" key="3">
    <source>
        <dbReference type="ARBA" id="ARBA00022741"/>
    </source>
</evidence>
<keyword evidence="5 7" id="KW-1133">Transmembrane helix</keyword>
<accession>A0ABS9RG16</accession>
<dbReference type="Pfam" id="PF00005">
    <property type="entry name" value="ABC_tran"/>
    <property type="match status" value="1"/>
</dbReference>
<evidence type="ECO:0000313" key="10">
    <source>
        <dbReference type="EMBL" id="MCH4551898.1"/>
    </source>
</evidence>
<dbReference type="PANTHER" id="PTHR43394">
    <property type="entry name" value="ATP-DEPENDENT PERMEASE MDL1, MITOCHONDRIAL"/>
    <property type="match status" value="1"/>
</dbReference>
<evidence type="ECO:0000256" key="1">
    <source>
        <dbReference type="ARBA" id="ARBA00004651"/>
    </source>
</evidence>
<dbReference type="InterPro" id="IPR027417">
    <property type="entry name" value="P-loop_NTPase"/>
</dbReference>
<comment type="subcellular location">
    <subcellularLocation>
        <location evidence="1">Cell membrane</location>
        <topology evidence="1">Multi-pass membrane protein</topology>
    </subcellularLocation>
</comment>
<keyword evidence="2 7" id="KW-0812">Transmembrane</keyword>
<evidence type="ECO:0000256" key="5">
    <source>
        <dbReference type="ARBA" id="ARBA00022989"/>
    </source>
</evidence>
<feature type="domain" description="ABC transporter" evidence="8">
    <location>
        <begin position="366"/>
        <end position="606"/>
    </location>
</feature>
<dbReference type="InterPro" id="IPR011527">
    <property type="entry name" value="ABC1_TM_dom"/>
</dbReference>
<dbReference type="PROSITE" id="PS50893">
    <property type="entry name" value="ABC_TRANSPORTER_2"/>
    <property type="match status" value="1"/>
</dbReference>
<protein>
    <submittedName>
        <fullName evidence="10">ABC transporter ATP-binding protein/permease</fullName>
    </submittedName>
</protein>
<evidence type="ECO:0000256" key="7">
    <source>
        <dbReference type="SAM" id="Phobius"/>
    </source>
</evidence>
<dbReference type="Gene3D" id="3.40.50.300">
    <property type="entry name" value="P-loop containing nucleotide triphosphate hydrolases"/>
    <property type="match status" value="1"/>
</dbReference>
<dbReference type="InterPro" id="IPR039421">
    <property type="entry name" value="Type_1_exporter"/>
</dbReference>
<proteinExistence type="predicted"/>
<dbReference type="SMART" id="SM00382">
    <property type="entry name" value="AAA"/>
    <property type="match status" value="1"/>
</dbReference>
<dbReference type="InterPro" id="IPR003439">
    <property type="entry name" value="ABC_transporter-like_ATP-bd"/>
</dbReference>
<keyword evidence="6 7" id="KW-0472">Membrane</keyword>
<sequence>MAKRTPKSLKDGGKKTNLKSSFNALTYIPRFFKEIWNVNKKLFLLSAFCRLIGALLPVIVLWVGKLIIDEIIHQIALDVNDYTQLWTYVAIEFALVILSDLISRAISLTDGLLGDEYNIATSVTIIKKTNQINISLLEDSEFYDKLERARTQTTGRVGLMSNVLGQAQSAVSIATLIAGLVYFEPYLILLLILSIIPSFINEVRFSQQEYSLARSWTAERRQLDYLRFIGANDKTAKEIKLFGLTDFIVDRFKNLSEEYYELNRTLAVKRSALGFLFNVLGSLSYYGAYVFIIYRVLSGAISIGELTFLSGSFNRLMKNLQEFFSRFTRISESALYLKDYFDFIDISVASKTEEDMPLPKTIKQGFEFKNVHFSYPGSDHEILKDINFTLKAGEKLAFVGQNGAGKTTLTKLLLRFYEPTSGDILLDGININRFNKAEYQAFFGVIFQDFFRYEFTIKENIAIGDIDELDNQTKIENAAELSLADSVVNELKHGYNQQLGKRFANGQDLSGGQWQKVALARAYMKNAEVMILDEPTSALDAKAESDVFTRFIGLTEGKTSIIISHRFSTVRQADRILVLEDGKVLELGTHEELMRNDNLYAHLFSLQAEGYQ</sequence>
<dbReference type="PROSITE" id="PS50929">
    <property type="entry name" value="ABC_TM1F"/>
    <property type="match status" value="1"/>
</dbReference>
<feature type="transmembrane region" description="Helical" evidence="7">
    <location>
        <begin position="170"/>
        <end position="196"/>
    </location>
</feature>
<evidence type="ECO:0000256" key="6">
    <source>
        <dbReference type="ARBA" id="ARBA00023136"/>
    </source>
</evidence>